<comment type="caution">
    <text evidence="2">The sequence shown here is derived from an EMBL/GenBank/DDBJ whole genome shotgun (WGS) entry which is preliminary data.</text>
</comment>
<feature type="chain" id="PRO_5015646323" evidence="1">
    <location>
        <begin position="19"/>
        <end position="195"/>
    </location>
</feature>
<reference evidence="2 3" key="1">
    <citation type="submission" date="2018-02" db="EMBL/GenBank/DDBJ databases">
        <title>Comparative genomes isolates from brazilian mangrove.</title>
        <authorList>
            <person name="Araujo J.E."/>
            <person name="Taketani R.G."/>
            <person name="Silva M.C.P."/>
            <person name="Loureco M.V."/>
            <person name="Andreote F.D."/>
        </authorList>
    </citation>
    <scope>NUCLEOTIDE SEQUENCE [LARGE SCALE GENOMIC DNA]</scope>
    <source>
        <strain evidence="2 3">Nap-Phe MGV</strain>
    </source>
</reference>
<dbReference type="Proteomes" id="UP000237819">
    <property type="component" value="Unassembled WGS sequence"/>
</dbReference>
<dbReference type="EMBL" id="PUHZ01000025">
    <property type="protein sequence ID" value="PQO42070.1"/>
    <property type="molecule type" value="Genomic_DNA"/>
</dbReference>
<name>A0A2S8GCP4_9BACT</name>
<protein>
    <submittedName>
        <fullName evidence="2">Uncharacterized protein</fullName>
    </submittedName>
</protein>
<gene>
    <name evidence="2" type="ORF">C5Y93_27350</name>
</gene>
<keyword evidence="1" id="KW-0732">Signal</keyword>
<evidence type="ECO:0000313" key="3">
    <source>
        <dbReference type="Proteomes" id="UP000237819"/>
    </source>
</evidence>
<sequence length="195" mass="20717">MNIAAALPVAVGAASLTAATLQQTTENFFSFFDANVEEADEKEVAASGAGLESFLASGGVLNAQSGDIRDELERLLTNLSDLLRRSSHNKGMDLPESYQLNINAQGELEEDPNDPFAQQLSDLIGNSEEADKLLSQIAAQVAALKSAGDQARFAQTYNEDPAAAFAFQQEAQSQRAGLNVTFVQGTPSSFQVVSE</sequence>
<feature type="signal peptide" evidence="1">
    <location>
        <begin position="1"/>
        <end position="18"/>
    </location>
</feature>
<evidence type="ECO:0000256" key="1">
    <source>
        <dbReference type="SAM" id="SignalP"/>
    </source>
</evidence>
<proteinExistence type="predicted"/>
<dbReference type="AlphaFoldDB" id="A0A2S8GCP4"/>
<evidence type="ECO:0000313" key="2">
    <source>
        <dbReference type="EMBL" id="PQO42070.1"/>
    </source>
</evidence>
<organism evidence="2 3">
    <name type="scientific">Blastopirellula marina</name>
    <dbReference type="NCBI Taxonomy" id="124"/>
    <lineage>
        <taxon>Bacteria</taxon>
        <taxon>Pseudomonadati</taxon>
        <taxon>Planctomycetota</taxon>
        <taxon>Planctomycetia</taxon>
        <taxon>Pirellulales</taxon>
        <taxon>Pirellulaceae</taxon>
        <taxon>Blastopirellula</taxon>
    </lineage>
</organism>
<accession>A0A2S8GCP4</accession>
<dbReference type="RefSeq" id="WP_105338653.1">
    <property type="nucleotide sequence ID" value="NZ_PUHZ01000025.1"/>
</dbReference>
<dbReference type="OrthoDB" id="284884at2"/>